<comment type="caution">
    <text evidence="4">The sequence shown here is derived from an EMBL/GenBank/DDBJ whole genome shotgun (WGS) entry which is preliminary data.</text>
</comment>
<dbReference type="PANTHER" id="PTHR10858:SF23">
    <property type="entry name" value="DEOXYRIBONUCLEASE II"/>
    <property type="match status" value="1"/>
</dbReference>
<dbReference type="InterPro" id="IPR004947">
    <property type="entry name" value="DNase_II"/>
</dbReference>
<protein>
    <submittedName>
        <fullName evidence="4">Abnormal NUClease</fullName>
    </submittedName>
</protein>
<reference evidence="4" key="1">
    <citation type="submission" date="2019-05" db="EMBL/GenBank/DDBJ databases">
        <title>Annotation for the trematode Fasciolopsis buski.</title>
        <authorList>
            <person name="Choi Y.-J."/>
        </authorList>
    </citation>
    <scope>NUCLEOTIDE SEQUENCE</scope>
    <source>
        <strain evidence="4">HT</strain>
        <tissue evidence="4">Whole worm</tissue>
    </source>
</reference>
<sequence length="256" mass="29107">MFLLLLILVYFASASSANSVSCKDERGNSVDWFIAYKLPASFKYVYLSPDLDDWKLSNKSVTSDGAMFHTYEAMFKLKNSDSAMYGMYNDEVPGNETRANGSSWGHMKGALAFDQLSGLWVIHSIPKLSEDMNHYRYPSSGKTYGQHVLCITLNSSYLQPVGRTKTLNNFYMVNIIGISLFVSTLQFLVEQLSTAKPQFFSSYISNDWKTRYPDILALFQGGHLTRVNNRTHSFETLNGRLQMRHFSKSTHFNNGE</sequence>
<feature type="chain" id="PRO_5034608982" evidence="3">
    <location>
        <begin position="18"/>
        <end position="256"/>
    </location>
</feature>
<evidence type="ECO:0000256" key="1">
    <source>
        <dbReference type="ARBA" id="ARBA00007527"/>
    </source>
</evidence>
<dbReference type="CDD" id="cd09120">
    <property type="entry name" value="PLDc_DNaseII_1"/>
    <property type="match status" value="1"/>
</dbReference>
<dbReference type="OrthoDB" id="10261598at2759"/>
<comment type="similarity">
    <text evidence="1">Belongs to the DNase II family.</text>
</comment>
<dbReference type="EMBL" id="LUCM01010874">
    <property type="protein sequence ID" value="KAA0184832.1"/>
    <property type="molecule type" value="Genomic_DNA"/>
</dbReference>
<evidence type="ECO:0000313" key="5">
    <source>
        <dbReference type="Proteomes" id="UP000728185"/>
    </source>
</evidence>
<dbReference type="GO" id="GO:0004531">
    <property type="term" value="F:deoxyribonuclease II activity"/>
    <property type="evidence" value="ECO:0007669"/>
    <property type="project" value="InterPro"/>
</dbReference>
<dbReference type="PANTHER" id="PTHR10858">
    <property type="entry name" value="DEOXYRIBONUCLEASE II"/>
    <property type="match status" value="1"/>
</dbReference>
<evidence type="ECO:0000256" key="3">
    <source>
        <dbReference type="SAM" id="SignalP"/>
    </source>
</evidence>
<dbReference type="GO" id="GO:0006309">
    <property type="term" value="P:apoptotic DNA fragmentation"/>
    <property type="evidence" value="ECO:0007669"/>
    <property type="project" value="TreeGrafter"/>
</dbReference>
<organism evidence="4 5">
    <name type="scientific">Fasciolopsis buskii</name>
    <dbReference type="NCBI Taxonomy" id="27845"/>
    <lineage>
        <taxon>Eukaryota</taxon>
        <taxon>Metazoa</taxon>
        <taxon>Spiralia</taxon>
        <taxon>Lophotrochozoa</taxon>
        <taxon>Platyhelminthes</taxon>
        <taxon>Trematoda</taxon>
        <taxon>Digenea</taxon>
        <taxon>Plagiorchiida</taxon>
        <taxon>Echinostomata</taxon>
        <taxon>Echinostomatoidea</taxon>
        <taxon>Fasciolidae</taxon>
        <taxon>Fasciolopsis</taxon>
    </lineage>
</organism>
<feature type="signal peptide" evidence="3">
    <location>
        <begin position="1"/>
        <end position="17"/>
    </location>
</feature>
<evidence type="ECO:0000313" key="4">
    <source>
        <dbReference type="EMBL" id="KAA0184832.1"/>
    </source>
</evidence>
<proteinExistence type="inferred from homology"/>
<gene>
    <name evidence="4" type="ORF">FBUS_11619</name>
</gene>
<accession>A0A8E0RPY1</accession>
<name>A0A8E0RPY1_9TREM</name>
<keyword evidence="3" id="KW-0732">Signal</keyword>
<keyword evidence="5" id="KW-1185">Reference proteome</keyword>
<dbReference type="AlphaFoldDB" id="A0A8E0RPY1"/>
<dbReference type="Proteomes" id="UP000728185">
    <property type="component" value="Unassembled WGS sequence"/>
</dbReference>
<evidence type="ECO:0000256" key="2">
    <source>
        <dbReference type="ARBA" id="ARBA00022801"/>
    </source>
</evidence>
<keyword evidence="2" id="KW-0378">Hydrolase</keyword>
<dbReference type="Pfam" id="PF03265">
    <property type="entry name" value="DNase_II"/>
    <property type="match status" value="1"/>
</dbReference>